<dbReference type="InterPro" id="IPR002328">
    <property type="entry name" value="ADH_Zn_CS"/>
</dbReference>
<dbReference type="OMA" id="MEWGQFE"/>
<evidence type="ECO:0000256" key="5">
    <source>
        <dbReference type="RuleBase" id="RU361277"/>
    </source>
</evidence>
<keyword evidence="3 5" id="KW-0862">Zinc</keyword>
<keyword evidence="2 5" id="KW-0479">Metal-binding</keyword>
<dbReference type="SMART" id="SM00829">
    <property type="entry name" value="PKS_ER"/>
    <property type="match status" value="1"/>
</dbReference>
<organism evidence="7 8">
    <name type="scientific">Allomyces macrogynus (strain ATCC 38327)</name>
    <name type="common">Allomyces javanicus var. macrogynus</name>
    <dbReference type="NCBI Taxonomy" id="578462"/>
    <lineage>
        <taxon>Eukaryota</taxon>
        <taxon>Fungi</taxon>
        <taxon>Fungi incertae sedis</taxon>
        <taxon>Blastocladiomycota</taxon>
        <taxon>Blastocladiomycetes</taxon>
        <taxon>Blastocladiales</taxon>
        <taxon>Blastocladiaceae</taxon>
        <taxon>Allomyces</taxon>
    </lineage>
</organism>
<dbReference type="Proteomes" id="UP000054350">
    <property type="component" value="Unassembled WGS sequence"/>
</dbReference>
<dbReference type="eggNOG" id="KOG0023">
    <property type="taxonomic scope" value="Eukaryota"/>
</dbReference>
<dbReference type="PANTHER" id="PTHR42683">
    <property type="entry name" value="ALDEHYDE REDUCTASE"/>
    <property type="match status" value="1"/>
</dbReference>
<reference evidence="8" key="2">
    <citation type="submission" date="2009-11" db="EMBL/GenBank/DDBJ databases">
        <title>The Genome Sequence of Allomyces macrogynus strain ATCC 38327.</title>
        <authorList>
            <consortium name="The Broad Institute Genome Sequencing Platform"/>
            <person name="Russ C."/>
            <person name="Cuomo C."/>
            <person name="Shea T."/>
            <person name="Young S.K."/>
            <person name="Zeng Q."/>
            <person name="Koehrsen M."/>
            <person name="Haas B."/>
            <person name="Borodovsky M."/>
            <person name="Guigo R."/>
            <person name="Alvarado L."/>
            <person name="Berlin A."/>
            <person name="Borenstein D."/>
            <person name="Chen Z."/>
            <person name="Engels R."/>
            <person name="Freedman E."/>
            <person name="Gellesch M."/>
            <person name="Goldberg J."/>
            <person name="Griggs A."/>
            <person name="Gujja S."/>
            <person name="Heiman D."/>
            <person name="Hepburn T."/>
            <person name="Howarth C."/>
            <person name="Jen D."/>
            <person name="Larson L."/>
            <person name="Lewis B."/>
            <person name="Mehta T."/>
            <person name="Park D."/>
            <person name="Pearson M."/>
            <person name="Roberts A."/>
            <person name="Saif S."/>
            <person name="Shenoy N."/>
            <person name="Sisk P."/>
            <person name="Stolte C."/>
            <person name="Sykes S."/>
            <person name="Walk T."/>
            <person name="White J."/>
            <person name="Yandava C."/>
            <person name="Burger G."/>
            <person name="Gray M.W."/>
            <person name="Holland P.W.H."/>
            <person name="King N."/>
            <person name="Lang F.B.F."/>
            <person name="Roger A.J."/>
            <person name="Ruiz-Trillo I."/>
            <person name="Lander E."/>
            <person name="Nusbaum C."/>
        </authorList>
    </citation>
    <scope>NUCLEOTIDE SEQUENCE [LARGE SCALE GENOMIC DNA]</scope>
    <source>
        <strain evidence="8">ATCC 38327</strain>
    </source>
</reference>
<dbReference type="CDD" id="cd05283">
    <property type="entry name" value="CAD1"/>
    <property type="match status" value="1"/>
</dbReference>
<dbReference type="SUPFAM" id="SSF50129">
    <property type="entry name" value="GroES-like"/>
    <property type="match status" value="1"/>
</dbReference>
<evidence type="ECO:0000256" key="1">
    <source>
        <dbReference type="ARBA" id="ARBA00001947"/>
    </source>
</evidence>
<protein>
    <recommendedName>
        <fullName evidence="6">Enoyl reductase (ER) domain-containing protein</fullName>
    </recommendedName>
</protein>
<dbReference type="Pfam" id="PF00107">
    <property type="entry name" value="ADH_zinc_N"/>
    <property type="match status" value="1"/>
</dbReference>
<name>A0A0L0SHE4_ALLM3</name>
<keyword evidence="8" id="KW-1185">Reference proteome</keyword>
<dbReference type="GO" id="GO:0008270">
    <property type="term" value="F:zinc ion binding"/>
    <property type="evidence" value="ECO:0007669"/>
    <property type="project" value="InterPro"/>
</dbReference>
<evidence type="ECO:0000259" key="6">
    <source>
        <dbReference type="SMART" id="SM00829"/>
    </source>
</evidence>
<gene>
    <name evidence="7" type="ORF">AMAG_07141</name>
</gene>
<feature type="domain" description="Enoyl reductase (ER)" evidence="6">
    <location>
        <begin position="51"/>
        <end position="381"/>
    </location>
</feature>
<dbReference type="InterPro" id="IPR013154">
    <property type="entry name" value="ADH-like_N"/>
</dbReference>
<proteinExistence type="inferred from homology"/>
<dbReference type="InterPro" id="IPR013149">
    <property type="entry name" value="ADH-like_C"/>
</dbReference>
<comment type="similarity">
    <text evidence="5">Belongs to the zinc-containing alcohol dehydrogenase family.</text>
</comment>
<accession>A0A0L0SHE4</accession>
<evidence type="ECO:0000256" key="3">
    <source>
        <dbReference type="ARBA" id="ARBA00022833"/>
    </source>
</evidence>
<dbReference type="Gene3D" id="3.90.180.10">
    <property type="entry name" value="Medium-chain alcohol dehydrogenases, catalytic domain"/>
    <property type="match status" value="1"/>
</dbReference>
<dbReference type="FunFam" id="3.40.50.720:FF:000022">
    <property type="entry name" value="Cinnamyl alcohol dehydrogenase"/>
    <property type="match status" value="1"/>
</dbReference>
<evidence type="ECO:0000256" key="2">
    <source>
        <dbReference type="ARBA" id="ARBA00022723"/>
    </source>
</evidence>
<evidence type="ECO:0000256" key="4">
    <source>
        <dbReference type="ARBA" id="ARBA00023002"/>
    </source>
</evidence>
<sequence>MTVSQTKETVTTVAAKTAKTAPPAAVPTMAVQPATTTPPQTRKITGYAAKSRSATLVPWTYDAAPLGSDDVEIEISHCGVCHSDLHTLDEGWGPTTFPVIVGHEIVGRISAVGPHVKHLSVGDRVGVGAQCGACLNCQRCVRGRDNVCPKGVFTYNATHPEGHAAYGGYADAVRVPSAYAFKIPESLPSDMAAPLLCAGITVFAPLKKHWIPNARVGVVGIGGLGHLAIQFARALGASEVVALSKSDRKRKDATTLGATRFVTLKSAEDFKANADSLDLIVCTASSHEMDWDSYFTLLDAGGKFVVVGIPEAPISLSLDKLIFAERSLVGSLIGARGDIVEMLEFAAKHNVRPWIEKMPMTDVNTAIARLRKGDVSYRFVLEN</sequence>
<dbReference type="InterPro" id="IPR047109">
    <property type="entry name" value="CAD-like"/>
</dbReference>
<evidence type="ECO:0000313" key="8">
    <source>
        <dbReference type="Proteomes" id="UP000054350"/>
    </source>
</evidence>
<dbReference type="EMBL" id="GG745339">
    <property type="protein sequence ID" value="KNE61869.1"/>
    <property type="molecule type" value="Genomic_DNA"/>
</dbReference>
<comment type="cofactor">
    <cofactor evidence="1 5">
        <name>Zn(2+)</name>
        <dbReference type="ChEBI" id="CHEBI:29105"/>
    </cofactor>
</comment>
<dbReference type="Gene3D" id="3.40.50.720">
    <property type="entry name" value="NAD(P)-binding Rossmann-like Domain"/>
    <property type="match status" value="1"/>
</dbReference>
<evidence type="ECO:0000313" key="7">
    <source>
        <dbReference type="EMBL" id="KNE61869.1"/>
    </source>
</evidence>
<dbReference type="VEuPathDB" id="FungiDB:AMAG_07141"/>
<dbReference type="PROSITE" id="PS00059">
    <property type="entry name" value="ADH_ZINC"/>
    <property type="match status" value="1"/>
</dbReference>
<dbReference type="STRING" id="578462.A0A0L0SHE4"/>
<dbReference type="InterPro" id="IPR011032">
    <property type="entry name" value="GroES-like_sf"/>
</dbReference>
<dbReference type="Pfam" id="PF08240">
    <property type="entry name" value="ADH_N"/>
    <property type="match status" value="1"/>
</dbReference>
<dbReference type="InterPro" id="IPR020843">
    <property type="entry name" value="ER"/>
</dbReference>
<dbReference type="SUPFAM" id="SSF51735">
    <property type="entry name" value="NAD(P)-binding Rossmann-fold domains"/>
    <property type="match status" value="1"/>
</dbReference>
<dbReference type="AlphaFoldDB" id="A0A0L0SHE4"/>
<reference evidence="7 8" key="1">
    <citation type="submission" date="2009-11" db="EMBL/GenBank/DDBJ databases">
        <title>Annotation of Allomyces macrogynus ATCC 38327.</title>
        <authorList>
            <consortium name="The Broad Institute Genome Sequencing Platform"/>
            <person name="Russ C."/>
            <person name="Cuomo C."/>
            <person name="Burger G."/>
            <person name="Gray M.W."/>
            <person name="Holland P.W.H."/>
            <person name="King N."/>
            <person name="Lang F.B.F."/>
            <person name="Roger A.J."/>
            <person name="Ruiz-Trillo I."/>
            <person name="Young S.K."/>
            <person name="Zeng Q."/>
            <person name="Gargeya S."/>
            <person name="Fitzgerald M."/>
            <person name="Haas B."/>
            <person name="Abouelleil A."/>
            <person name="Alvarado L."/>
            <person name="Arachchi H.M."/>
            <person name="Berlin A."/>
            <person name="Chapman S.B."/>
            <person name="Gearin G."/>
            <person name="Goldberg J."/>
            <person name="Griggs A."/>
            <person name="Gujja S."/>
            <person name="Hansen M."/>
            <person name="Heiman D."/>
            <person name="Howarth C."/>
            <person name="Larimer J."/>
            <person name="Lui A."/>
            <person name="MacDonald P.J.P."/>
            <person name="McCowen C."/>
            <person name="Montmayeur A."/>
            <person name="Murphy C."/>
            <person name="Neiman D."/>
            <person name="Pearson M."/>
            <person name="Priest M."/>
            <person name="Roberts A."/>
            <person name="Saif S."/>
            <person name="Shea T."/>
            <person name="Sisk P."/>
            <person name="Stolte C."/>
            <person name="Sykes S."/>
            <person name="Wortman J."/>
            <person name="Nusbaum C."/>
            <person name="Birren B."/>
        </authorList>
    </citation>
    <scope>NUCLEOTIDE SEQUENCE [LARGE SCALE GENOMIC DNA]</scope>
    <source>
        <strain evidence="7 8">ATCC 38327</strain>
    </source>
</reference>
<dbReference type="InterPro" id="IPR036291">
    <property type="entry name" value="NAD(P)-bd_dom_sf"/>
</dbReference>
<keyword evidence="4" id="KW-0560">Oxidoreductase</keyword>
<dbReference type="GO" id="GO:0016616">
    <property type="term" value="F:oxidoreductase activity, acting on the CH-OH group of donors, NAD or NADP as acceptor"/>
    <property type="evidence" value="ECO:0007669"/>
    <property type="project" value="InterPro"/>
</dbReference>
<dbReference type="OrthoDB" id="1879366at2759"/>